<dbReference type="Proteomes" id="UP000054266">
    <property type="component" value="Unassembled WGS sequence"/>
</dbReference>
<reference evidence="2 3" key="1">
    <citation type="submission" date="2015-01" db="EMBL/GenBank/DDBJ databases">
        <title>The Genome Sequence of Capronia semiimmersa CBS27337.</title>
        <authorList>
            <consortium name="The Broad Institute Genomics Platform"/>
            <person name="Cuomo C."/>
            <person name="de Hoog S."/>
            <person name="Gorbushina A."/>
            <person name="Stielow B."/>
            <person name="Teixiera M."/>
            <person name="Abouelleil A."/>
            <person name="Chapman S.B."/>
            <person name="Priest M."/>
            <person name="Young S.K."/>
            <person name="Wortman J."/>
            <person name="Nusbaum C."/>
            <person name="Birren B."/>
        </authorList>
    </citation>
    <scope>NUCLEOTIDE SEQUENCE [LARGE SCALE GENOMIC DNA]</scope>
    <source>
        <strain evidence="2 3">CBS 27337</strain>
    </source>
</reference>
<protein>
    <submittedName>
        <fullName evidence="2">Uncharacterized protein</fullName>
    </submittedName>
</protein>
<feature type="compositionally biased region" description="Acidic residues" evidence="1">
    <location>
        <begin position="123"/>
        <end position="138"/>
    </location>
</feature>
<evidence type="ECO:0000313" key="3">
    <source>
        <dbReference type="Proteomes" id="UP000054266"/>
    </source>
</evidence>
<gene>
    <name evidence="2" type="ORF">PV04_06590</name>
</gene>
<feature type="region of interest" description="Disordered" evidence="1">
    <location>
        <begin position="101"/>
        <end position="181"/>
    </location>
</feature>
<keyword evidence="3" id="KW-1185">Reference proteome</keyword>
<dbReference type="EMBL" id="KN846959">
    <property type="protein sequence ID" value="KIW67327.1"/>
    <property type="molecule type" value="Genomic_DNA"/>
</dbReference>
<proteinExistence type="predicted"/>
<dbReference type="HOGENOM" id="CLU_1488824_0_0_1"/>
<evidence type="ECO:0000256" key="1">
    <source>
        <dbReference type="SAM" id="MobiDB-lite"/>
    </source>
</evidence>
<organism evidence="2 3">
    <name type="scientific">Phialophora macrospora</name>
    <dbReference type="NCBI Taxonomy" id="1851006"/>
    <lineage>
        <taxon>Eukaryota</taxon>
        <taxon>Fungi</taxon>
        <taxon>Dikarya</taxon>
        <taxon>Ascomycota</taxon>
        <taxon>Pezizomycotina</taxon>
        <taxon>Eurotiomycetes</taxon>
        <taxon>Chaetothyriomycetidae</taxon>
        <taxon>Chaetothyriales</taxon>
        <taxon>Herpotrichiellaceae</taxon>
        <taxon>Phialophora</taxon>
    </lineage>
</organism>
<sequence length="181" mass="20167">MIKETNDEMAWRLVWTSQWKLQQESEHIEPTLPKMIGHLSVYNQVSEYMQNHNVDDFILGNDDDDAADVINEFSQILSKDSSPPALPVLVRPSSVVVTAVEIDGDKAEKDPFADDEESSSHGDEDEDNDAWSSDEETEFGSVSSVEDEEHDADHHTAKLSSIEEDDEGEADISSLLNGETT</sequence>
<dbReference type="AlphaFoldDB" id="A0A0D2DYX3"/>
<name>A0A0D2DYX3_9EURO</name>
<accession>A0A0D2DYX3</accession>
<feature type="compositionally biased region" description="Basic and acidic residues" evidence="1">
    <location>
        <begin position="103"/>
        <end position="122"/>
    </location>
</feature>
<evidence type="ECO:0000313" key="2">
    <source>
        <dbReference type="EMBL" id="KIW67327.1"/>
    </source>
</evidence>